<dbReference type="Pfam" id="PF00069">
    <property type="entry name" value="Pkinase"/>
    <property type="match status" value="1"/>
</dbReference>
<feature type="domain" description="Protein kinase" evidence="2">
    <location>
        <begin position="24"/>
        <end position="263"/>
    </location>
</feature>
<dbReference type="Gene3D" id="3.30.200.20">
    <property type="entry name" value="Phosphorylase Kinase, domain 1"/>
    <property type="match status" value="1"/>
</dbReference>
<keyword evidence="1" id="KW-0067">ATP-binding</keyword>
<keyword evidence="1" id="KW-0547">Nucleotide-binding</keyword>
<dbReference type="OrthoDB" id="419455at2759"/>
<organism evidence="3 4">
    <name type="scientific">Trichonephila inaurata madagascariensis</name>
    <dbReference type="NCBI Taxonomy" id="2747483"/>
    <lineage>
        <taxon>Eukaryota</taxon>
        <taxon>Metazoa</taxon>
        <taxon>Ecdysozoa</taxon>
        <taxon>Arthropoda</taxon>
        <taxon>Chelicerata</taxon>
        <taxon>Arachnida</taxon>
        <taxon>Araneae</taxon>
        <taxon>Araneomorphae</taxon>
        <taxon>Entelegynae</taxon>
        <taxon>Araneoidea</taxon>
        <taxon>Nephilidae</taxon>
        <taxon>Trichonephila</taxon>
        <taxon>Trichonephila inaurata</taxon>
    </lineage>
</organism>
<evidence type="ECO:0000259" key="2">
    <source>
        <dbReference type="PROSITE" id="PS50011"/>
    </source>
</evidence>
<feature type="binding site" evidence="1">
    <location>
        <position position="53"/>
    </location>
    <ligand>
        <name>ATP</name>
        <dbReference type="ChEBI" id="CHEBI:30616"/>
    </ligand>
</feature>
<dbReference type="GO" id="GO:0004672">
    <property type="term" value="F:protein kinase activity"/>
    <property type="evidence" value="ECO:0007669"/>
    <property type="project" value="InterPro"/>
</dbReference>
<sequence length="263" mass="29697">MVSPHKEDDELPDKNVARDFYAKYEPKEVLGRGVSSTVRRCVEKDTGREYAAKIIDISADTDDSSGSLREATLREIATLKLVAGHPYITKQIDNLKPSNEETNAIIRNNGHVSVDVRKRQRPWLSITQMKVGLLLVVLTNTWPVTRNQIKSCRDRPADNPLFNVDFYLTRTILCPSKIWTPTNHLVDSIPGHFLSPLWEIFGLGKTVIHVTCHGKLANYKTVEIAIVIPIHKPNKNPGLRQLLSYFSYLHLLQINGMHGARGD</sequence>
<dbReference type="InterPro" id="IPR000719">
    <property type="entry name" value="Prot_kinase_dom"/>
</dbReference>
<dbReference type="AlphaFoldDB" id="A0A8X7CRU9"/>
<comment type="caution">
    <text evidence="3">The sequence shown here is derived from an EMBL/GenBank/DDBJ whole genome shotgun (WGS) entry which is preliminary data.</text>
</comment>
<name>A0A8X7CRU9_9ARAC</name>
<reference evidence="3" key="1">
    <citation type="submission" date="2020-08" db="EMBL/GenBank/DDBJ databases">
        <title>Multicomponent nature underlies the extraordinary mechanical properties of spider dragline silk.</title>
        <authorList>
            <person name="Kono N."/>
            <person name="Nakamura H."/>
            <person name="Mori M."/>
            <person name="Yoshida Y."/>
            <person name="Ohtoshi R."/>
            <person name="Malay A.D."/>
            <person name="Moran D.A.P."/>
            <person name="Tomita M."/>
            <person name="Numata K."/>
            <person name="Arakawa K."/>
        </authorList>
    </citation>
    <scope>NUCLEOTIDE SEQUENCE</scope>
</reference>
<evidence type="ECO:0000313" key="3">
    <source>
        <dbReference type="EMBL" id="GFY78531.1"/>
    </source>
</evidence>
<dbReference type="PROSITE" id="PS00107">
    <property type="entry name" value="PROTEIN_KINASE_ATP"/>
    <property type="match status" value="1"/>
</dbReference>
<evidence type="ECO:0000313" key="4">
    <source>
        <dbReference type="Proteomes" id="UP000886998"/>
    </source>
</evidence>
<evidence type="ECO:0000256" key="1">
    <source>
        <dbReference type="PROSITE-ProRule" id="PRU10141"/>
    </source>
</evidence>
<keyword evidence="4" id="KW-1185">Reference proteome</keyword>
<gene>
    <name evidence="3" type="primary">PHKG2</name>
    <name evidence="3" type="ORF">TNIN_449381</name>
</gene>
<dbReference type="PROSITE" id="PS50011">
    <property type="entry name" value="PROTEIN_KINASE_DOM"/>
    <property type="match status" value="1"/>
</dbReference>
<protein>
    <recommendedName>
        <fullName evidence="2">Protein kinase domain-containing protein</fullName>
    </recommendedName>
</protein>
<dbReference type="GO" id="GO:0005524">
    <property type="term" value="F:ATP binding"/>
    <property type="evidence" value="ECO:0007669"/>
    <property type="project" value="UniProtKB-UniRule"/>
</dbReference>
<dbReference type="EMBL" id="BMAV01023054">
    <property type="protein sequence ID" value="GFY78531.1"/>
    <property type="molecule type" value="Genomic_DNA"/>
</dbReference>
<dbReference type="InterPro" id="IPR011009">
    <property type="entry name" value="Kinase-like_dom_sf"/>
</dbReference>
<dbReference type="SUPFAM" id="SSF56112">
    <property type="entry name" value="Protein kinase-like (PK-like)"/>
    <property type="match status" value="1"/>
</dbReference>
<dbReference type="InterPro" id="IPR017441">
    <property type="entry name" value="Protein_kinase_ATP_BS"/>
</dbReference>
<dbReference type="Proteomes" id="UP000886998">
    <property type="component" value="Unassembled WGS sequence"/>
</dbReference>
<accession>A0A8X7CRU9</accession>
<proteinExistence type="predicted"/>